<evidence type="ECO:0000256" key="1">
    <source>
        <dbReference type="SAM" id="MobiDB-lite"/>
    </source>
</evidence>
<feature type="compositionally biased region" description="Acidic residues" evidence="1">
    <location>
        <begin position="71"/>
        <end position="81"/>
    </location>
</feature>
<name>A0AAD2AA33_9LAMI</name>
<proteinExistence type="predicted"/>
<feature type="region of interest" description="Disordered" evidence="1">
    <location>
        <begin position="65"/>
        <end position="86"/>
    </location>
</feature>
<dbReference type="Proteomes" id="UP000834106">
    <property type="component" value="Chromosome 18"/>
</dbReference>
<dbReference type="AlphaFoldDB" id="A0AAD2AA33"/>
<organism evidence="2 3">
    <name type="scientific">Fraxinus pennsylvanica</name>
    <dbReference type="NCBI Taxonomy" id="56036"/>
    <lineage>
        <taxon>Eukaryota</taxon>
        <taxon>Viridiplantae</taxon>
        <taxon>Streptophyta</taxon>
        <taxon>Embryophyta</taxon>
        <taxon>Tracheophyta</taxon>
        <taxon>Spermatophyta</taxon>
        <taxon>Magnoliopsida</taxon>
        <taxon>eudicotyledons</taxon>
        <taxon>Gunneridae</taxon>
        <taxon>Pentapetalae</taxon>
        <taxon>asterids</taxon>
        <taxon>lamiids</taxon>
        <taxon>Lamiales</taxon>
        <taxon>Oleaceae</taxon>
        <taxon>Oleeae</taxon>
        <taxon>Fraxinus</taxon>
    </lineage>
</organism>
<reference evidence="2" key="1">
    <citation type="submission" date="2023-05" db="EMBL/GenBank/DDBJ databases">
        <authorList>
            <person name="Huff M."/>
        </authorList>
    </citation>
    <scope>NUCLEOTIDE SEQUENCE</scope>
</reference>
<gene>
    <name evidence="2" type="ORF">FPE_LOCUS28825</name>
</gene>
<keyword evidence="3" id="KW-1185">Reference proteome</keyword>
<evidence type="ECO:0000313" key="2">
    <source>
        <dbReference type="EMBL" id="CAI9781395.1"/>
    </source>
</evidence>
<accession>A0AAD2AA33</accession>
<dbReference type="EMBL" id="OU503053">
    <property type="protein sequence ID" value="CAI9781395.1"/>
    <property type="molecule type" value="Genomic_DNA"/>
</dbReference>
<sequence>MILPRYECSNSPSYSSIHPKVNQHCSDRPFDPGAENQQGTAPLALHSRTDLAPKLVARGECDLEIGKDEPYKEDDEEDNEYEAGYGDQEANIELLLPTAVLATIFPHFLVREQGVVGVESFWVRKMVQGLVS</sequence>
<evidence type="ECO:0000313" key="3">
    <source>
        <dbReference type="Proteomes" id="UP000834106"/>
    </source>
</evidence>
<feature type="region of interest" description="Disordered" evidence="1">
    <location>
        <begin position="8"/>
        <end position="39"/>
    </location>
</feature>
<protein>
    <submittedName>
        <fullName evidence="2">Uncharacterized protein</fullName>
    </submittedName>
</protein>